<dbReference type="PROSITE" id="PS00650">
    <property type="entry name" value="G_PROTEIN_RECEP_F2_2"/>
    <property type="match status" value="1"/>
</dbReference>
<dbReference type="InterPro" id="IPR000832">
    <property type="entry name" value="GPCR_2_secretin-like"/>
</dbReference>
<gene>
    <name evidence="15" type="ORF">MEDL_35640</name>
</gene>
<evidence type="ECO:0000256" key="11">
    <source>
        <dbReference type="SAM" id="MobiDB-lite"/>
    </source>
</evidence>
<dbReference type="SMART" id="SM00303">
    <property type="entry name" value="GPS"/>
    <property type="match status" value="1"/>
</dbReference>
<evidence type="ECO:0000259" key="13">
    <source>
        <dbReference type="PROSITE" id="PS50221"/>
    </source>
</evidence>
<dbReference type="PROSITE" id="PS50221">
    <property type="entry name" value="GAIN_B"/>
    <property type="match status" value="1"/>
</dbReference>
<keyword evidence="2 12" id="KW-0812">Transmembrane</keyword>
<evidence type="ECO:0000259" key="14">
    <source>
        <dbReference type="PROSITE" id="PS50261"/>
    </source>
</evidence>
<evidence type="ECO:0000256" key="12">
    <source>
        <dbReference type="SAM" id="Phobius"/>
    </source>
</evidence>
<feature type="transmembrane region" description="Helical" evidence="12">
    <location>
        <begin position="439"/>
        <end position="462"/>
    </location>
</feature>
<dbReference type="PROSITE" id="PS50261">
    <property type="entry name" value="G_PROTEIN_RECEP_F2_4"/>
    <property type="match status" value="1"/>
</dbReference>
<evidence type="ECO:0000256" key="5">
    <source>
        <dbReference type="ARBA" id="ARBA00023040"/>
    </source>
</evidence>
<feature type="transmembrane region" description="Helical" evidence="12">
    <location>
        <begin position="474"/>
        <end position="493"/>
    </location>
</feature>
<feature type="domain" description="G-protein coupled receptors family 2 profile 2" evidence="14">
    <location>
        <begin position="437"/>
        <end position="666"/>
    </location>
</feature>
<evidence type="ECO:0000256" key="3">
    <source>
        <dbReference type="ARBA" id="ARBA00022729"/>
    </source>
</evidence>
<evidence type="ECO:0000256" key="7">
    <source>
        <dbReference type="ARBA" id="ARBA00023157"/>
    </source>
</evidence>
<keyword evidence="10" id="KW-0807">Transducer</keyword>
<evidence type="ECO:0000256" key="8">
    <source>
        <dbReference type="ARBA" id="ARBA00023170"/>
    </source>
</evidence>
<dbReference type="InterPro" id="IPR046338">
    <property type="entry name" value="GAIN_dom_sf"/>
</dbReference>
<dbReference type="SUPFAM" id="SSF81321">
    <property type="entry name" value="Family A G protein-coupled receptor-like"/>
    <property type="match status" value="1"/>
</dbReference>
<dbReference type="InterPro" id="IPR000203">
    <property type="entry name" value="GPS"/>
</dbReference>
<dbReference type="Proteomes" id="UP000683360">
    <property type="component" value="Unassembled WGS sequence"/>
</dbReference>
<comment type="subcellular location">
    <subcellularLocation>
        <location evidence="1">Membrane</location>
        <topology evidence="1">Multi-pass membrane protein</topology>
    </subcellularLocation>
</comment>
<dbReference type="AlphaFoldDB" id="A0A8S3SRP4"/>
<dbReference type="InterPro" id="IPR017981">
    <property type="entry name" value="GPCR_2-like_7TM"/>
</dbReference>
<dbReference type="Gene3D" id="2.60.220.50">
    <property type="match status" value="1"/>
</dbReference>
<feature type="transmembrane region" description="Helical" evidence="12">
    <location>
        <begin position="615"/>
        <end position="636"/>
    </location>
</feature>
<dbReference type="PANTHER" id="PTHR45692">
    <property type="entry name" value="G_PROTEIN_RECEP_F2_4 DOMAIN-CONTAINING PROTEIN"/>
    <property type="match status" value="1"/>
</dbReference>
<name>A0A8S3SRP4_MYTED</name>
<feature type="region of interest" description="Disordered" evidence="11">
    <location>
        <begin position="683"/>
        <end position="751"/>
    </location>
</feature>
<feature type="domain" description="GAIN-B" evidence="13">
    <location>
        <begin position="260"/>
        <end position="426"/>
    </location>
</feature>
<dbReference type="GO" id="GO:0007166">
    <property type="term" value="P:cell surface receptor signaling pathway"/>
    <property type="evidence" value="ECO:0007669"/>
    <property type="project" value="InterPro"/>
</dbReference>
<keyword evidence="4 12" id="KW-1133">Transmembrane helix</keyword>
<dbReference type="PRINTS" id="PR00249">
    <property type="entry name" value="GPCRSECRETIN"/>
</dbReference>
<dbReference type="Pfam" id="PF00002">
    <property type="entry name" value="7tm_2"/>
    <property type="match status" value="2"/>
</dbReference>
<keyword evidence="8" id="KW-0675">Receptor</keyword>
<dbReference type="PANTHER" id="PTHR45692:SF1">
    <property type="entry name" value="G-PROTEIN COUPLED RECEPTORS FAMILY 2 PROFILE 2 DOMAIN-CONTAINING PROTEIN"/>
    <property type="match status" value="1"/>
</dbReference>
<evidence type="ECO:0000256" key="1">
    <source>
        <dbReference type="ARBA" id="ARBA00004141"/>
    </source>
</evidence>
<keyword evidence="6 12" id="KW-0472">Membrane</keyword>
<keyword evidence="5" id="KW-0297">G-protein coupled receptor</keyword>
<dbReference type="Pfam" id="PF01825">
    <property type="entry name" value="GPS"/>
    <property type="match status" value="1"/>
</dbReference>
<dbReference type="GO" id="GO:0004930">
    <property type="term" value="F:G protein-coupled receptor activity"/>
    <property type="evidence" value="ECO:0007669"/>
    <property type="project" value="UniProtKB-KW"/>
</dbReference>
<dbReference type="InterPro" id="IPR057244">
    <property type="entry name" value="GAIN_B"/>
</dbReference>
<dbReference type="InterPro" id="IPR036445">
    <property type="entry name" value="GPCR_2_extracell_dom_sf"/>
</dbReference>
<keyword evidence="9" id="KW-0325">Glycoprotein</keyword>
<dbReference type="EMBL" id="CAJPWZ010001742">
    <property type="protein sequence ID" value="CAG2222329.1"/>
    <property type="molecule type" value="Genomic_DNA"/>
</dbReference>
<accession>A0A8S3SRP4</accession>
<sequence>MINKGCTSYSQCLESERNNADQCYGQPTARCKFCCVGELCNKPALKGRLHTSAYMVKIVVNADIPDSLSNPGLIFYTTFVTAVQSQIDNALNNRADSFGSFVSTVTVIESPKRTINVRVVITTIEEVDSDNRSSFIKKQIPQLSHLYSPAFPILSTDVTLLDGKCPAETTSDTKGQFQWKPVFPAEISTVPCSGNSGASATRICSTDQSGQPVWNTPDTSSCQYINQVTQSLTELANTNVDSSNANSIQSDLLSLSRESPSFTDIDISLSMEITIKDGVDLTDLQSGVIIPSSFFQTVGGNSPRLAFAVYGNNKVFKNAITKNLKAPLVTPINVQSVNEVNAPVISTSVQNTNVQGLKQPVVFRFKHFDDSSDRPQCVFVEPTGSSSIEWSSQGCIVKEHVKGSHTDCECDHLTSFALLMDIYQTGGSLSEANKLALTYISYIGCGVSLLGLLLTLLTYFMFRKLRVNNPSKILINLCMALAVTNVIFLVGMQEYTLDNYIGCKIVAVALHYVLLSAMCWMLIEAFYMYLALIKVFNTYFSHFLLKCCLFGWGMPLIIVAATLGINSTNNYGQQAGGMYVKCDKTNLLKMFRVLLNGSSKKITKSDNKSSISQRLKGAIALIVLLGLTWAFAIFSIDGGGIVFQYLFTIFNSLQGLFIFIFYCLLKTEAQQAWKRKFGRAPPKYSGPTMSKERTIDTRSRDATSNTYTSEVSESKKEFTDISKEIDASYPETRLKSKGNTKRYPSYSESNT</sequence>
<reference evidence="15" key="1">
    <citation type="submission" date="2021-03" db="EMBL/GenBank/DDBJ databases">
        <authorList>
            <person name="Bekaert M."/>
        </authorList>
    </citation>
    <scope>NUCLEOTIDE SEQUENCE</scope>
</reference>
<feature type="compositionally biased region" description="Polar residues" evidence="11">
    <location>
        <begin position="702"/>
        <end position="711"/>
    </location>
</feature>
<dbReference type="OrthoDB" id="5961629at2759"/>
<feature type="compositionally biased region" description="Basic and acidic residues" evidence="11">
    <location>
        <begin position="690"/>
        <end position="701"/>
    </location>
</feature>
<comment type="caution">
    <text evidence="15">The sequence shown here is derived from an EMBL/GenBank/DDBJ whole genome shotgun (WGS) entry which is preliminary data.</text>
</comment>
<feature type="compositionally biased region" description="Basic and acidic residues" evidence="11">
    <location>
        <begin position="712"/>
        <end position="726"/>
    </location>
</feature>
<evidence type="ECO:0000313" key="16">
    <source>
        <dbReference type="Proteomes" id="UP000683360"/>
    </source>
</evidence>
<evidence type="ECO:0000256" key="2">
    <source>
        <dbReference type="ARBA" id="ARBA00022692"/>
    </source>
</evidence>
<dbReference type="InterPro" id="IPR017983">
    <property type="entry name" value="GPCR_2_secretin-like_CS"/>
</dbReference>
<evidence type="ECO:0000256" key="10">
    <source>
        <dbReference type="ARBA" id="ARBA00023224"/>
    </source>
</evidence>
<dbReference type="GO" id="GO:0016020">
    <property type="term" value="C:membrane"/>
    <property type="evidence" value="ECO:0007669"/>
    <property type="project" value="UniProtKB-SubCell"/>
</dbReference>
<keyword evidence="3" id="KW-0732">Signal</keyword>
<evidence type="ECO:0000256" key="4">
    <source>
        <dbReference type="ARBA" id="ARBA00022989"/>
    </source>
</evidence>
<evidence type="ECO:0000256" key="6">
    <source>
        <dbReference type="ARBA" id="ARBA00023136"/>
    </source>
</evidence>
<dbReference type="Gene3D" id="4.10.1240.10">
    <property type="entry name" value="GPCR, family 2, extracellular hormone receptor domain"/>
    <property type="match status" value="1"/>
</dbReference>
<dbReference type="CDD" id="cd15040">
    <property type="entry name" value="7tmB2_Adhesion"/>
    <property type="match status" value="1"/>
</dbReference>
<organism evidence="15 16">
    <name type="scientific">Mytilus edulis</name>
    <name type="common">Blue mussel</name>
    <dbReference type="NCBI Taxonomy" id="6550"/>
    <lineage>
        <taxon>Eukaryota</taxon>
        <taxon>Metazoa</taxon>
        <taxon>Spiralia</taxon>
        <taxon>Lophotrochozoa</taxon>
        <taxon>Mollusca</taxon>
        <taxon>Bivalvia</taxon>
        <taxon>Autobranchia</taxon>
        <taxon>Pteriomorphia</taxon>
        <taxon>Mytilida</taxon>
        <taxon>Mytiloidea</taxon>
        <taxon>Mytilidae</taxon>
        <taxon>Mytilinae</taxon>
        <taxon>Mytilus</taxon>
    </lineage>
</organism>
<keyword evidence="16" id="KW-1185">Reference proteome</keyword>
<keyword evidence="7" id="KW-1015">Disulfide bond</keyword>
<feature type="transmembrane region" description="Helical" evidence="12">
    <location>
        <begin position="642"/>
        <end position="665"/>
    </location>
</feature>
<protein>
    <submittedName>
        <fullName evidence="15">ADGRG6</fullName>
    </submittedName>
</protein>
<evidence type="ECO:0000256" key="9">
    <source>
        <dbReference type="ARBA" id="ARBA00023180"/>
    </source>
</evidence>
<dbReference type="Gene3D" id="1.20.1070.10">
    <property type="entry name" value="Rhodopsin 7-helix transmembrane proteins"/>
    <property type="match status" value="1"/>
</dbReference>
<proteinExistence type="predicted"/>
<feature type="transmembrane region" description="Helical" evidence="12">
    <location>
        <begin position="505"/>
        <end position="531"/>
    </location>
</feature>
<evidence type="ECO:0000313" key="15">
    <source>
        <dbReference type="EMBL" id="CAG2222329.1"/>
    </source>
</evidence>